<organism evidence="9 10">
    <name type="scientific">Adhaeribacter arboris</name>
    <dbReference type="NCBI Taxonomy" id="2072846"/>
    <lineage>
        <taxon>Bacteria</taxon>
        <taxon>Pseudomonadati</taxon>
        <taxon>Bacteroidota</taxon>
        <taxon>Cytophagia</taxon>
        <taxon>Cytophagales</taxon>
        <taxon>Hymenobacteraceae</taxon>
        <taxon>Adhaeribacter</taxon>
    </lineage>
</organism>
<dbReference type="InterPro" id="IPR004358">
    <property type="entry name" value="Sig_transdc_His_kin-like_C"/>
</dbReference>
<keyword evidence="10" id="KW-1185">Reference proteome</keyword>
<evidence type="ECO:0000256" key="2">
    <source>
        <dbReference type="ARBA" id="ARBA00012438"/>
    </source>
</evidence>
<dbReference type="Pfam" id="PF02518">
    <property type="entry name" value="HATPase_c"/>
    <property type="match status" value="1"/>
</dbReference>
<sequence length="445" mass="50218">MKKDIIKIKIENELDVVLSYKRSLQLAQFCGLPLASQTKFATAVSEICRNVLEHVGHGQIAFNIVEKDNSSCLEALVSDRGRGITNLEQLLDQNYQPLSNKGWGIYNSKKLVQLFIESTGEKGTQVKLHKAIPPNQPPISKAVIQGWIDYFTHDTSISPYAEIKHQNMQLLELLDQLRQKNLEVEEQLQEIKNLNIQLEASNQEIHLLLQERNKVNEKLTTINQELDKFAYTVSHDLKSPLFNIFSLASVLEEEVQANNLSDLATPVSMLKEQAQVMEKFISDVLEYSTAGRYNVAQSKVNLNALINKILLFLAVPTHFEVEVASDLPTLLTEEIYLQQVFSNLISNAIKYNDKPKGRIQISCHPEDGSLHFSVTDNGPGIPLHDQENIFKPYQTGSKHRNTSTGLGLSIVSKIIESKQKAFWVESNGTNGTIFHFTWPLEEVVN</sequence>
<comment type="caution">
    <text evidence="9">The sequence shown here is derived from an EMBL/GenBank/DDBJ whole genome shotgun (WGS) entry which is preliminary data.</text>
</comment>
<protein>
    <recommendedName>
        <fullName evidence="2">histidine kinase</fullName>
        <ecNumber evidence="2">2.7.13.3</ecNumber>
    </recommendedName>
</protein>
<keyword evidence="6" id="KW-0902">Two-component regulatory system</keyword>
<evidence type="ECO:0000313" key="9">
    <source>
        <dbReference type="EMBL" id="PSR56865.1"/>
    </source>
</evidence>
<evidence type="ECO:0000259" key="8">
    <source>
        <dbReference type="PROSITE" id="PS50109"/>
    </source>
</evidence>
<dbReference type="PROSITE" id="PS50109">
    <property type="entry name" value="HIS_KIN"/>
    <property type="match status" value="1"/>
</dbReference>
<dbReference type="CDD" id="cd00075">
    <property type="entry name" value="HATPase"/>
    <property type="match status" value="1"/>
</dbReference>
<dbReference type="InterPro" id="IPR050736">
    <property type="entry name" value="Sensor_HK_Regulatory"/>
</dbReference>
<dbReference type="RefSeq" id="WP_106933040.1">
    <property type="nucleotide sequence ID" value="NZ_PYFT01000001.1"/>
</dbReference>
<dbReference type="SUPFAM" id="SSF47384">
    <property type="entry name" value="Homodimeric domain of signal transducing histidine kinase"/>
    <property type="match status" value="1"/>
</dbReference>
<comment type="catalytic activity">
    <reaction evidence="1">
        <text>ATP + protein L-histidine = ADP + protein N-phospho-L-histidine.</text>
        <dbReference type="EC" id="2.7.13.3"/>
    </reaction>
</comment>
<dbReference type="InterPro" id="IPR003661">
    <property type="entry name" value="HisK_dim/P_dom"/>
</dbReference>
<dbReference type="InterPro" id="IPR005467">
    <property type="entry name" value="His_kinase_dom"/>
</dbReference>
<dbReference type="InterPro" id="IPR003594">
    <property type="entry name" value="HATPase_dom"/>
</dbReference>
<evidence type="ECO:0000256" key="1">
    <source>
        <dbReference type="ARBA" id="ARBA00000085"/>
    </source>
</evidence>
<dbReference type="EMBL" id="PYFT01000001">
    <property type="protein sequence ID" value="PSR56865.1"/>
    <property type="molecule type" value="Genomic_DNA"/>
</dbReference>
<dbReference type="SMART" id="SM00387">
    <property type="entry name" value="HATPase_c"/>
    <property type="match status" value="2"/>
</dbReference>
<dbReference type="CDD" id="cd00082">
    <property type="entry name" value="HisKA"/>
    <property type="match status" value="1"/>
</dbReference>
<dbReference type="PRINTS" id="PR00344">
    <property type="entry name" value="BCTRLSENSOR"/>
</dbReference>
<evidence type="ECO:0000256" key="5">
    <source>
        <dbReference type="ARBA" id="ARBA00022777"/>
    </source>
</evidence>
<accession>A0A2T2YMY7</accession>
<dbReference type="EC" id="2.7.13.3" evidence="2"/>
<dbReference type="InterPro" id="IPR036890">
    <property type="entry name" value="HATPase_C_sf"/>
</dbReference>
<keyword evidence="3" id="KW-0597">Phosphoprotein</keyword>
<keyword evidence="5 9" id="KW-0418">Kinase</keyword>
<evidence type="ECO:0000256" key="7">
    <source>
        <dbReference type="SAM" id="Coils"/>
    </source>
</evidence>
<dbReference type="InterPro" id="IPR036097">
    <property type="entry name" value="HisK_dim/P_sf"/>
</dbReference>
<dbReference type="GO" id="GO:0000155">
    <property type="term" value="F:phosphorelay sensor kinase activity"/>
    <property type="evidence" value="ECO:0007669"/>
    <property type="project" value="InterPro"/>
</dbReference>
<evidence type="ECO:0000256" key="6">
    <source>
        <dbReference type="ARBA" id="ARBA00023012"/>
    </source>
</evidence>
<feature type="domain" description="Histidine kinase" evidence="8">
    <location>
        <begin position="232"/>
        <end position="442"/>
    </location>
</feature>
<proteinExistence type="predicted"/>
<gene>
    <name evidence="9" type="ORF">AHMF7605_26875</name>
</gene>
<dbReference type="Gene3D" id="3.30.565.10">
    <property type="entry name" value="Histidine kinase-like ATPase, C-terminal domain"/>
    <property type="match status" value="2"/>
</dbReference>
<feature type="coiled-coil region" evidence="7">
    <location>
        <begin position="160"/>
        <end position="225"/>
    </location>
</feature>
<evidence type="ECO:0000256" key="3">
    <source>
        <dbReference type="ARBA" id="ARBA00022553"/>
    </source>
</evidence>
<dbReference type="Proteomes" id="UP000240357">
    <property type="component" value="Unassembled WGS sequence"/>
</dbReference>
<evidence type="ECO:0000256" key="4">
    <source>
        <dbReference type="ARBA" id="ARBA00022679"/>
    </source>
</evidence>
<dbReference type="PANTHER" id="PTHR43711:SF31">
    <property type="entry name" value="HISTIDINE KINASE"/>
    <property type="match status" value="1"/>
</dbReference>
<dbReference type="PANTHER" id="PTHR43711">
    <property type="entry name" value="TWO-COMPONENT HISTIDINE KINASE"/>
    <property type="match status" value="1"/>
</dbReference>
<dbReference type="Pfam" id="PF00512">
    <property type="entry name" value="HisKA"/>
    <property type="match status" value="1"/>
</dbReference>
<dbReference type="OrthoDB" id="9766459at2"/>
<reference evidence="9 10" key="1">
    <citation type="submission" date="2018-03" db="EMBL/GenBank/DDBJ databases">
        <title>Adhaeribacter sp. HMF7605 Genome sequencing and assembly.</title>
        <authorList>
            <person name="Kang H."/>
            <person name="Kang J."/>
            <person name="Cha I."/>
            <person name="Kim H."/>
            <person name="Joh K."/>
        </authorList>
    </citation>
    <scope>NUCLEOTIDE SEQUENCE [LARGE SCALE GENOMIC DNA]</scope>
    <source>
        <strain evidence="9 10">HMF7605</strain>
    </source>
</reference>
<dbReference type="SMART" id="SM00388">
    <property type="entry name" value="HisKA"/>
    <property type="match status" value="1"/>
</dbReference>
<evidence type="ECO:0000313" key="10">
    <source>
        <dbReference type="Proteomes" id="UP000240357"/>
    </source>
</evidence>
<keyword evidence="4" id="KW-0808">Transferase</keyword>
<dbReference type="SUPFAM" id="SSF55874">
    <property type="entry name" value="ATPase domain of HSP90 chaperone/DNA topoisomerase II/histidine kinase"/>
    <property type="match status" value="2"/>
</dbReference>
<dbReference type="AlphaFoldDB" id="A0A2T2YMY7"/>
<keyword evidence="7" id="KW-0175">Coiled coil</keyword>
<dbReference type="Gene3D" id="1.10.287.130">
    <property type="match status" value="1"/>
</dbReference>
<name>A0A2T2YMY7_9BACT</name>
<dbReference type="Pfam" id="PF13581">
    <property type="entry name" value="HATPase_c_2"/>
    <property type="match status" value="1"/>
</dbReference>